<dbReference type="AlphaFoldDB" id="A0A0G0BTJ1"/>
<evidence type="ECO:0000313" key="5">
    <source>
        <dbReference type="Proteomes" id="UP000034923"/>
    </source>
</evidence>
<dbReference type="PANTHER" id="PTHR33175">
    <property type="entry name" value="DNA-BINDING PROTEIN HU"/>
    <property type="match status" value="1"/>
</dbReference>
<evidence type="ECO:0000256" key="3">
    <source>
        <dbReference type="RuleBase" id="RU003939"/>
    </source>
</evidence>
<dbReference type="GO" id="GO:0003677">
    <property type="term" value="F:DNA binding"/>
    <property type="evidence" value="ECO:0007669"/>
    <property type="project" value="UniProtKB-KW"/>
</dbReference>
<comment type="similarity">
    <text evidence="3">Belongs to the bacterial histone-like protein family.</text>
</comment>
<dbReference type="CDD" id="cd13831">
    <property type="entry name" value="HU"/>
    <property type="match status" value="1"/>
</dbReference>
<dbReference type="InterPro" id="IPR010992">
    <property type="entry name" value="IHF-like_DNA-bd_dom_sf"/>
</dbReference>
<accession>A0A0G0BTJ1</accession>
<dbReference type="EMBL" id="LBQE01000004">
    <property type="protein sequence ID" value="KKP72759.1"/>
    <property type="molecule type" value="Genomic_DNA"/>
</dbReference>
<dbReference type="PRINTS" id="PR01727">
    <property type="entry name" value="DNABINDINGHU"/>
</dbReference>
<keyword evidence="2 4" id="KW-0238">DNA-binding</keyword>
<dbReference type="PROSITE" id="PS00045">
    <property type="entry name" value="HISTONE_LIKE"/>
    <property type="match status" value="1"/>
</dbReference>
<keyword evidence="1" id="KW-0226">DNA condensation</keyword>
<evidence type="ECO:0000313" key="4">
    <source>
        <dbReference type="EMBL" id="KKP72759.1"/>
    </source>
</evidence>
<dbReference type="GO" id="GO:0030527">
    <property type="term" value="F:structural constituent of chromatin"/>
    <property type="evidence" value="ECO:0007669"/>
    <property type="project" value="InterPro"/>
</dbReference>
<dbReference type="Pfam" id="PF00216">
    <property type="entry name" value="Bac_DNA_binding"/>
    <property type="match status" value="1"/>
</dbReference>
<evidence type="ECO:0000256" key="2">
    <source>
        <dbReference type="ARBA" id="ARBA00023125"/>
    </source>
</evidence>
<protein>
    <submittedName>
        <fullName evidence="4">Histone-like protein DNA-binding protein</fullName>
    </submittedName>
</protein>
<organism evidence="4 5">
    <name type="scientific">Candidatus Nomurabacteria bacterium GW2011_GWB1_35_20</name>
    <dbReference type="NCBI Taxonomy" id="1618740"/>
    <lineage>
        <taxon>Bacteria</taxon>
        <taxon>Candidatus Nomuraibacteriota</taxon>
    </lineage>
</organism>
<dbReference type="InterPro" id="IPR020816">
    <property type="entry name" value="Histone-like_DNA-bd_CS"/>
</dbReference>
<gene>
    <name evidence="4" type="ORF">UR70_C0004G0002</name>
</gene>
<dbReference type="PANTHER" id="PTHR33175:SF3">
    <property type="entry name" value="DNA-BINDING PROTEIN HU-BETA"/>
    <property type="match status" value="1"/>
</dbReference>
<reference evidence="4 5" key="1">
    <citation type="journal article" date="2015" name="Nature">
        <title>rRNA introns, odd ribosomes, and small enigmatic genomes across a large radiation of phyla.</title>
        <authorList>
            <person name="Brown C.T."/>
            <person name="Hug L.A."/>
            <person name="Thomas B.C."/>
            <person name="Sharon I."/>
            <person name="Castelle C.J."/>
            <person name="Singh A."/>
            <person name="Wilkins M.J."/>
            <person name="Williams K.H."/>
            <person name="Banfield J.F."/>
        </authorList>
    </citation>
    <scope>NUCLEOTIDE SEQUENCE [LARGE SCALE GENOMIC DNA]</scope>
</reference>
<dbReference type="Proteomes" id="UP000034923">
    <property type="component" value="Unassembled WGS sequence"/>
</dbReference>
<dbReference type="SUPFAM" id="SSF47729">
    <property type="entry name" value="IHF-like DNA-binding proteins"/>
    <property type="match status" value="1"/>
</dbReference>
<dbReference type="Gene3D" id="4.10.520.10">
    <property type="entry name" value="IHF-like DNA-binding proteins"/>
    <property type="match status" value="1"/>
</dbReference>
<dbReference type="SMART" id="SM00411">
    <property type="entry name" value="BHL"/>
    <property type="match status" value="1"/>
</dbReference>
<dbReference type="GO" id="GO:0030261">
    <property type="term" value="P:chromosome condensation"/>
    <property type="evidence" value="ECO:0007669"/>
    <property type="project" value="UniProtKB-KW"/>
</dbReference>
<evidence type="ECO:0000256" key="1">
    <source>
        <dbReference type="ARBA" id="ARBA00023067"/>
    </source>
</evidence>
<name>A0A0G0BTJ1_9BACT</name>
<sequence>MVEILQKLLFINMNKQALAEWVHGKLGGTKVQAEEIVDGLFDAIVSTMKKGGEVSIAGFGIFSVKGRAARMARNPKTGEQVKVAAKKVPKFRAAKALKDAVA</sequence>
<proteinExistence type="inferred from homology"/>
<comment type="caution">
    <text evidence="4">The sequence shown here is derived from an EMBL/GenBank/DDBJ whole genome shotgun (WGS) entry which is preliminary data.</text>
</comment>
<dbReference type="InterPro" id="IPR000119">
    <property type="entry name" value="Hist_DNA-bd"/>
</dbReference>